<keyword evidence="2" id="KW-1133">Transmembrane helix</keyword>
<keyword evidence="4" id="KW-1185">Reference proteome</keyword>
<sequence length="240" mass="27027">STIDVGTIINISPWQEMLSHGDKESRQTCLSYFSPPECAILGKEAILKDLERDREDGNEEETDTIGIFAFPTINLTHLVTNLTEKPKPPHLLTNIAEEPVGENTLLSPWGDSLEGNENRLTRIGLHHQEESKHRYITIANTGAVLSIITSLALFFGYYYYGCCCNCLQPLQKFKTRKQKSFQGKTNETFELTDTISMYPTRPGSPRPAKHQQSLPGVHGQQKITPTPSRTSIRLADYDYN</sequence>
<reference evidence="3" key="1">
    <citation type="submission" date="2021-04" db="EMBL/GenBank/DDBJ databases">
        <authorList>
            <person name="Chebbi M.A.C M."/>
        </authorList>
    </citation>
    <scope>NUCLEOTIDE SEQUENCE</scope>
</reference>
<dbReference type="EMBL" id="CAJNRD030001123">
    <property type="protein sequence ID" value="CAG5102866.1"/>
    <property type="molecule type" value="Genomic_DNA"/>
</dbReference>
<evidence type="ECO:0000256" key="2">
    <source>
        <dbReference type="SAM" id="Phobius"/>
    </source>
</evidence>
<evidence type="ECO:0000313" key="3">
    <source>
        <dbReference type="EMBL" id="CAG5102866.1"/>
    </source>
</evidence>
<keyword evidence="2" id="KW-0472">Membrane</keyword>
<evidence type="ECO:0000256" key="1">
    <source>
        <dbReference type="SAM" id="MobiDB-lite"/>
    </source>
</evidence>
<protein>
    <submittedName>
        <fullName evidence="3">Uncharacterized protein</fullName>
    </submittedName>
</protein>
<proteinExistence type="predicted"/>
<dbReference type="AlphaFoldDB" id="A0A8J2MQ48"/>
<feature type="region of interest" description="Disordered" evidence="1">
    <location>
        <begin position="196"/>
        <end position="227"/>
    </location>
</feature>
<evidence type="ECO:0000313" key="4">
    <source>
        <dbReference type="Proteomes" id="UP000786811"/>
    </source>
</evidence>
<feature type="non-terminal residue" evidence="3">
    <location>
        <position position="240"/>
    </location>
</feature>
<feature type="transmembrane region" description="Helical" evidence="2">
    <location>
        <begin position="135"/>
        <end position="160"/>
    </location>
</feature>
<comment type="caution">
    <text evidence="3">The sequence shown here is derived from an EMBL/GenBank/DDBJ whole genome shotgun (WGS) entry which is preliminary data.</text>
</comment>
<accession>A0A8J2MQ48</accession>
<organism evidence="3 4">
    <name type="scientific">Cotesia congregata</name>
    <name type="common">Parasitoid wasp</name>
    <name type="synonym">Apanteles congregatus</name>
    <dbReference type="NCBI Taxonomy" id="51543"/>
    <lineage>
        <taxon>Eukaryota</taxon>
        <taxon>Metazoa</taxon>
        <taxon>Ecdysozoa</taxon>
        <taxon>Arthropoda</taxon>
        <taxon>Hexapoda</taxon>
        <taxon>Insecta</taxon>
        <taxon>Pterygota</taxon>
        <taxon>Neoptera</taxon>
        <taxon>Endopterygota</taxon>
        <taxon>Hymenoptera</taxon>
        <taxon>Apocrita</taxon>
        <taxon>Ichneumonoidea</taxon>
        <taxon>Braconidae</taxon>
        <taxon>Microgastrinae</taxon>
        <taxon>Cotesia</taxon>
    </lineage>
</organism>
<keyword evidence="2" id="KW-0812">Transmembrane</keyword>
<gene>
    <name evidence="3" type="ORF">HICCMSTLAB_LOCUS11223</name>
</gene>
<dbReference type="Proteomes" id="UP000786811">
    <property type="component" value="Unassembled WGS sequence"/>
</dbReference>
<name>A0A8J2MQ48_COTCN</name>